<organism evidence="2 3">
    <name type="scientific">Kitasatospora putterlickiae</name>
    <dbReference type="NCBI Taxonomy" id="221725"/>
    <lineage>
        <taxon>Bacteria</taxon>
        <taxon>Bacillati</taxon>
        <taxon>Actinomycetota</taxon>
        <taxon>Actinomycetes</taxon>
        <taxon>Kitasatosporales</taxon>
        <taxon>Streptomycetaceae</taxon>
        <taxon>Kitasatospora</taxon>
    </lineage>
</organism>
<feature type="transmembrane region" description="Helical" evidence="1">
    <location>
        <begin position="45"/>
        <end position="66"/>
    </location>
</feature>
<keyword evidence="1" id="KW-1133">Transmembrane helix</keyword>
<feature type="transmembrane region" description="Helical" evidence="1">
    <location>
        <begin position="199"/>
        <end position="224"/>
    </location>
</feature>
<feature type="transmembrane region" description="Helical" evidence="1">
    <location>
        <begin position="231"/>
        <end position="254"/>
    </location>
</feature>
<feature type="transmembrane region" description="Helical" evidence="1">
    <location>
        <begin position="155"/>
        <end position="174"/>
    </location>
</feature>
<gene>
    <name evidence="2" type="ORF">GCM10009639_03960</name>
</gene>
<dbReference type="RefSeq" id="WP_344324593.1">
    <property type="nucleotide sequence ID" value="NZ_BAAAKJ010000019.1"/>
</dbReference>
<evidence type="ECO:0008006" key="4">
    <source>
        <dbReference type="Google" id="ProtNLM"/>
    </source>
</evidence>
<proteinExistence type="predicted"/>
<reference evidence="2 3" key="1">
    <citation type="journal article" date="2019" name="Int. J. Syst. Evol. Microbiol.">
        <title>The Global Catalogue of Microorganisms (GCM) 10K type strain sequencing project: providing services to taxonomists for standard genome sequencing and annotation.</title>
        <authorList>
            <consortium name="The Broad Institute Genomics Platform"/>
            <consortium name="The Broad Institute Genome Sequencing Center for Infectious Disease"/>
            <person name="Wu L."/>
            <person name="Ma J."/>
        </authorList>
    </citation>
    <scope>NUCLEOTIDE SEQUENCE [LARGE SCALE GENOMIC DNA]</scope>
    <source>
        <strain evidence="2 3">JCM 12393</strain>
    </source>
</reference>
<feature type="transmembrane region" description="Helical" evidence="1">
    <location>
        <begin position="87"/>
        <end position="113"/>
    </location>
</feature>
<evidence type="ECO:0000256" key="1">
    <source>
        <dbReference type="SAM" id="Phobius"/>
    </source>
</evidence>
<sequence length="440" mass="45340">MFRMLRLEAKRSVALALFLVLAALTRVFLWMDVQEWAAAWTPLLFSMRSTALTGLPAVLAAGIWHGGRERRSGVTELFAATPRSGPVRLLPAVVVLAGAAVLAVAAVTGWAAAGVSGRATFNDGQWPLGLAVGLLAVAAVALLGLGIGRLAPAPVAAPLGAVLLFLVLVLGAAGDGRPVNRLVDTVLPMLPVTDGFHRVLPALSAAQILWFTGLGVTGVLLAVAATTRTRALAAIPAAAGLGLGVLVAPAGAIAPAPGATALVCATEDARVCVTRVHSRALPDLLGPARTVLDAFAAVPGGPRRVQEDQLSWMLDADRGAPGTGDPDTVLIGLSYRTRQGGIRWKPDDVRDMVARGALVDQRCYAEGAEGWPRADAATRAVTTLLLGTSPDRLGPEARTVHDSLRALPAEERARRIGEARAAGLTCGDPMAALTGEGAVR</sequence>
<evidence type="ECO:0000313" key="2">
    <source>
        <dbReference type="EMBL" id="GAA1383521.1"/>
    </source>
</evidence>
<keyword evidence="1" id="KW-0812">Transmembrane</keyword>
<keyword evidence="3" id="KW-1185">Reference proteome</keyword>
<feature type="transmembrane region" description="Helical" evidence="1">
    <location>
        <begin position="125"/>
        <end position="148"/>
    </location>
</feature>
<comment type="caution">
    <text evidence="2">The sequence shown here is derived from an EMBL/GenBank/DDBJ whole genome shotgun (WGS) entry which is preliminary data.</text>
</comment>
<evidence type="ECO:0000313" key="3">
    <source>
        <dbReference type="Proteomes" id="UP001499863"/>
    </source>
</evidence>
<name>A0ABN1XM66_9ACTN</name>
<dbReference type="EMBL" id="BAAAKJ010000019">
    <property type="protein sequence ID" value="GAA1383521.1"/>
    <property type="molecule type" value="Genomic_DNA"/>
</dbReference>
<dbReference type="Proteomes" id="UP001499863">
    <property type="component" value="Unassembled WGS sequence"/>
</dbReference>
<accession>A0ABN1XM66</accession>
<keyword evidence="1" id="KW-0472">Membrane</keyword>
<protein>
    <recommendedName>
        <fullName evidence="4">Integral membrane protein</fullName>
    </recommendedName>
</protein>